<sequence>MKRNIFSTDKNAMFFVASEVFLVFLIVIQLYKVLGMSFSYGKLSIFSQQVLPQNILWFVASILTLVILYVSISMKDKKVIRIHSDFSKIVLGTGKEKFFGMDREVITLLFVEFIFAIMLAVAIFVYLDPSVNIVPWPWNYITFFIVLIFGLYFFSKTKPFREAVYGESRLKRISPAKRLFPTRRITNKKTGTIRIGGKKKQTWKKNKTKHRKRLNKKKK</sequence>
<keyword evidence="2" id="KW-0812">Transmembrane</keyword>
<evidence type="ECO:0000313" key="4">
    <source>
        <dbReference type="Proteomes" id="UP000722459"/>
    </source>
</evidence>
<feature type="region of interest" description="Disordered" evidence="1">
    <location>
        <begin position="196"/>
        <end position="219"/>
    </location>
</feature>
<gene>
    <name evidence="3" type="ORF">HON47_03295</name>
</gene>
<protein>
    <submittedName>
        <fullName evidence="3">Uncharacterized protein</fullName>
    </submittedName>
</protein>
<evidence type="ECO:0000313" key="3">
    <source>
        <dbReference type="EMBL" id="MBT4870572.1"/>
    </source>
</evidence>
<feature type="transmembrane region" description="Helical" evidence="2">
    <location>
        <begin position="133"/>
        <end position="154"/>
    </location>
</feature>
<evidence type="ECO:0000256" key="1">
    <source>
        <dbReference type="SAM" id="MobiDB-lite"/>
    </source>
</evidence>
<dbReference type="EMBL" id="JABJNZ010000046">
    <property type="protein sequence ID" value="MBT4870572.1"/>
    <property type="molecule type" value="Genomic_DNA"/>
</dbReference>
<name>A0A8T5GF90_9ARCH</name>
<dbReference type="Proteomes" id="UP000722459">
    <property type="component" value="Unassembled WGS sequence"/>
</dbReference>
<evidence type="ECO:0000256" key="2">
    <source>
        <dbReference type="SAM" id="Phobius"/>
    </source>
</evidence>
<feature type="transmembrane region" description="Helical" evidence="2">
    <location>
        <begin position="54"/>
        <end position="72"/>
    </location>
</feature>
<proteinExistence type="predicted"/>
<feature type="transmembrane region" description="Helical" evidence="2">
    <location>
        <begin position="105"/>
        <end position="127"/>
    </location>
</feature>
<feature type="transmembrane region" description="Helical" evidence="2">
    <location>
        <begin position="12"/>
        <end position="34"/>
    </location>
</feature>
<comment type="caution">
    <text evidence="3">The sequence shown here is derived from an EMBL/GenBank/DDBJ whole genome shotgun (WGS) entry which is preliminary data.</text>
</comment>
<keyword evidence="2" id="KW-0472">Membrane</keyword>
<accession>A0A8T5GF90</accession>
<reference evidence="3" key="1">
    <citation type="journal article" date="2021" name="ISME J.">
        <title>Mercury methylation by metabolically versatile and cosmopolitan marine bacteria.</title>
        <authorList>
            <person name="Lin H."/>
            <person name="Ascher D.B."/>
            <person name="Myung Y."/>
            <person name="Lamborg C.H."/>
            <person name="Hallam S.J."/>
            <person name="Gionfriddo C.M."/>
            <person name="Holt K.E."/>
            <person name="Moreau J.W."/>
        </authorList>
    </citation>
    <scope>NUCLEOTIDE SEQUENCE</scope>
    <source>
        <strain evidence="3">SI075_bin30</strain>
    </source>
</reference>
<dbReference type="AlphaFoldDB" id="A0A8T5GF90"/>
<organism evidence="3 4">
    <name type="scientific">Candidatus Iainarchaeum sp</name>
    <dbReference type="NCBI Taxonomy" id="3101447"/>
    <lineage>
        <taxon>Archaea</taxon>
        <taxon>Candidatus Iainarchaeota</taxon>
        <taxon>Candidatus Iainarchaeia</taxon>
        <taxon>Candidatus Iainarchaeales</taxon>
        <taxon>Candidatus Iainarchaeaceae</taxon>
        <taxon>Candidatus Iainarchaeum</taxon>
    </lineage>
</organism>
<keyword evidence="2" id="KW-1133">Transmembrane helix</keyword>